<keyword evidence="2" id="KW-1185">Reference proteome</keyword>
<dbReference type="EMBL" id="JARKNE010000010">
    <property type="protein sequence ID" value="KAK5793826.1"/>
    <property type="molecule type" value="Genomic_DNA"/>
</dbReference>
<protein>
    <submittedName>
        <fullName evidence="1">Uncharacterized protein</fullName>
    </submittedName>
</protein>
<gene>
    <name evidence="1" type="ORF">PVK06_034984</name>
</gene>
<reference evidence="1 2" key="1">
    <citation type="submission" date="2023-03" db="EMBL/GenBank/DDBJ databases">
        <title>WGS of Gossypium arboreum.</title>
        <authorList>
            <person name="Yu D."/>
        </authorList>
    </citation>
    <scope>NUCLEOTIDE SEQUENCE [LARGE SCALE GENOMIC DNA]</scope>
    <source>
        <tissue evidence="1">Leaf</tissue>
    </source>
</reference>
<accession>A0ABR0NFN3</accession>
<sequence length="65" mass="7511">MALQLGLPVDGRVITRPVIILVKKDLCNALLRKVLNKFQGSRIEIKWLEENFSKLDEHVIVLEKE</sequence>
<proteinExistence type="predicted"/>
<dbReference type="Proteomes" id="UP001358586">
    <property type="component" value="Chromosome 10"/>
</dbReference>
<comment type="caution">
    <text evidence="1">The sequence shown here is derived from an EMBL/GenBank/DDBJ whole genome shotgun (WGS) entry which is preliminary data.</text>
</comment>
<name>A0ABR0NFN3_GOSAR</name>
<evidence type="ECO:0000313" key="1">
    <source>
        <dbReference type="EMBL" id="KAK5793826.1"/>
    </source>
</evidence>
<organism evidence="1 2">
    <name type="scientific">Gossypium arboreum</name>
    <name type="common">Tree cotton</name>
    <name type="synonym">Gossypium nanking</name>
    <dbReference type="NCBI Taxonomy" id="29729"/>
    <lineage>
        <taxon>Eukaryota</taxon>
        <taxon>Viridiplantae</taxon>
        <taxon>Streptophyta</taxon>
        <taxon>Embryophyta</taxon>
        <taxon>Tracheophyta</taxon>
        <taxon>Spermatophyta</taxon>
        <taxon>Magnoliopsida</taxon>
        <taxon>eudicotyledons</taxon>
        <taxon>Gunneridae</taxon>
        <taxon>Pentapetalae</taxon>
        <taxon>rosids</taxon>
        <taxon>malvids</taxon>
        <taxon>Malvales</taxon>
        <taxon>Malvaceae</taxon>
        <taxon>Malvoideae</taxon>
        <taxon>Gossypium</taxon>
    </lineage>
</organism>
<evidence type="ECO:0000313" key="2">
    <source>
        <dbReference type="Proteomes" id="UP001358586"/>
    </source>
</evidence>